<evidence type="ECO:0000256" key="2">
    <source>
        <dbReference type="ARBA" id="ARBA00022748"/>
    </source>
</evidence>
<dbReference type="SUPFAM" id="SSF52833">
    <property type="entry name" value="Thioredoxin-like"/>
    <property type="match status" value="1"/>
</dbReference>
<dbReference type="EMBL" id="JBHMFA010000015">
    <property type="protein sequence ID" value="MFB9106170.1"/>
    <property type="molecule type" value="Genomic_DNA"/>
</dbReference>
<evidence type="ECO:0000259" key="6">
    <source>
        <dbReference type="PROSITE" id="PS51352"/>
    </source>
</evidence>
<feature type="chain" id="PRO_5047537929" evidence="5">
    <location>
        <begin position="22"/>
        <end position="459"/>
    </location>
</feature>
<feature type="signal peptide" evidence="5">
    <location>
        <begin position="1"/>
        <end position="21"/>
    </location>
</feature>
<evidence type="ECO:0000256" key="3">
    <source>
        <dbReference type="ARBA" id="ARBA00023157"/>
    </source>
</evidence>
<accession>A0ABV5H2P2</accession>
<evidence type="ECO:0000256" key="5">
    <source>
        <dbReference type="SAM" id="SignalP"/>
    </source>
</evidence>
<sequence>MKKTVFSFGLALSLIACSNNAPVDYALVTGKIDNLEAKEVTLVKSDQSFKKEITIESNGVFTDTIKAGSGLYELVVGKNRTNIYLDNGNVINLTADAKAFNSSLDISGKGAETTNYILYKNKKEAALKTKDRAVYKLEEPDFKVKFKEIENALNARLDTTQGITPAFKTLEKRNLNYEYLNELERYAGGYHRQWAQKKGYRPSEEFLAELEGVDLDNDVDFFFSSAYKEMVNRHYTKQINVLHREDSLEYGLRAITIYATVPNEIIRNELIFSKAEYDLYQTVDFEEFHKIFMSASTNEENNAKITKIYNDLMRVNKGQPSPKFIDYEKHSGGTLSLDELKGKYIYIDVWATWCGPCLAELPDLQRIEKDYHGKNITFLSISIDQAKDHDKWKDMVVDKKLGGIQILADKAFDSQFVLDYNIRSIPRFIVLDPNGVIVSPNAPKPSDPELINLFNELNI</sequence>
<dbReference type="PROSITE" id="PS51257">
    <property type="entry name" value="PROKAR_LIPOPROTEIN"/>
    <property type="match status" value="1"/>
</dbReference>
<dbReference type="InterPro" id="IPR050553">
    <property type="entry name" value="Thioredoxin_ResA/DsbE_sf"/>
</dbReference>
<keyword evidence="4" id="KW-0676">Redox-active center</keyword>
<feature type="domain" description="Thioredoxin" evidence="6">
    <location>
        <begin position="315"/>
        <end position="459"/>
    </location>
</feature>
<dbReference type="InterPro" id="IPR013766">
    <property type="entry name" value="Thioredoxin_domain"/>
</dbReference>
<comment type="caution">
    <text evidence="7">The sequence shown here is derived from an EMBL/GenBank/DDBJ whole genome shotgun (WGS) entry which is preliminary data.</text>
</comment>
<dbReference type="PANTHER" id="PTHR42852">
    <property type="entry name" value="THIOL:DISULFIDE INTERCHANGE PROTEIN DSBE"/>
    <property type="match status" value="1"/>
</dbReference>
<keyword evidence="2" id="KW-0201">Cytochrome c-type biogenesis</keyword>
<dbReference type="PANTHER" id="PTHR42852:SF6">
    <property type="entry name" value="THIOL:DISULFIDE INTERCHANGE PROTEIN DSBE"/>
    <property type="match status" value="1"/>
</dbReference>
<dbReference type="Proteomes" id="UP001589590">
    <property type="component" value="Unassembled WGS sequence"/>
</dbReference>
<dbReference type="Pfam" id="PF00578">
    <property type="entry name" value="AhpC-TSA"/>
    <property type="match status" value="1"/>
</dbReference>
<reference evidence="7 8" key="1">
    <citation type="submission" date="2024-09" db="EMBL/GenBank/DDBJ databases">
        <authorList>
            <person name="Sun Q."/>
            <person name="Mori K."/>
        </authorList>
    </citation>
    <scope>NUCLEOTIDE SEQUENCE [LARGE SCALE GENOMIC DNA]</scope>
    <source>
        <strain evidence="7 8">CECT 8300</strain>
    </source>
</reference>
<evidence type="ECO:0000313" key="8">
    <source>
        <dbReference type="Proteomes" id="UP001589590"/>
    </source>
</evidence>
<dbReference type="InterPro" id="IPR000866">
    <property type="entry name" value="AhpC/TSA"/>
</dbReference>
<evidence type="ECO:0000256" key="1">
    <source>
        <dbReference type="ARBA" id="ARBA00004196"/>
    </source>
</evidence>
<dbReference type="RefSeq" id="WP_290267681.1">
    <property type="nucleotide sequence ID" value="NZ_JAUFQP010000001.1"/>
</dbReference>
<proteinExistence type="predicted"/>
<dbReference type="CDD" id="cd02966">
    <property type="entry name" value="TlpA_like_family"/>
    <property type="match status" value="1"/>
</dbReference>
<protein>
    <submittedName>
        <fullName evidence="7">TlpA family protein disulfide reductase</fullName>
    </submittedName>
</protein>
<gene>
    <name evidence="7" type="ORF">ACFFU1_14800</name>
</gene>
<keyword evidence="3" id="KW-1015">Disulfide bond</keyword>
<keyword evidence="5" id="KW-0732">Signal</keyword>
<comment type="subcellular location">
    <subcellularLocation>
        <location evidence="1">Cell envelope</location>
    </subcellularLocation>
</comment>
<dbReference type="Gene3D" id="3.40.30.10">
    <property type="entry name" value="Glutaredoxin"/>
    <property type="match status" value="1"/>
</dbReference>
<dbReference type="PROSITE" id="PS51352">
    <property type="entry name" value="THIOREDOXIN_2"/>
    <property type="match status" value="1"/>
</dbReference>
<evidence type="ECO:0000313" key="7">
    <source>
        <dbReference type="EMBL" id="MFB9106170.1"/>
    </source>
</evidence>
<organism evidence="7 8">
    <name type="scientific">Algibacter miyuki</name>
    <dbReference type="NCBI Taxonomy" id="1306933"/>
    <lineage>
        <taxon>Bacteria</taxon>
        <taxon>Pseudomonadati</taxon>
        <taxon>Bacteroidota</taxon>
        <taxon>Flavobacteriia</taxon>
        <taxon>Flavobacteriales</taxon>
        <taxon>Flavobacteriaceae</taxon>
        <taxon>Algibacter</taxon>
    </lineage>
</organism>
<keyword evidence="8" id="KW-1185">Reference proteome</keyword>
<dbReference type="InterPro" id="IPR036249">
    <property type="entry name" value="Thioredoxin-like_sf"/>
</dbReference>
<evidence type="ECO:0000256" key="4">
    <source>
        <dbReference type="ARBA" id="ARBA00023284"/>
    </source>
</evidence>
<name>A0ABV5H2P2_9FLAO</name>